<dbReference type="Proteomes" id="UP000464314">
    <property type="component" value="Chromosome"/>
</dbReference>
<organism evidence="5 6">
    <name type="scientific">Anaerocolumna sedimenticola</name>
    <dbReference type="NCBI Taxonomy" id="2696063"/>
    <lineage>
        <taxon>Bacteria</taxon>
        <taxon>Bacillati</taxon>
        <taxon>Bacillota</taxon>
        <taxon>Clostridia</taxon>
        <taxon>Lachnospirales</taxon>
        <taxon>Lachnospiraceae</taxon>
        <taxon>Anaerocolumna</taxon>
    </lineage>
</organism>
<dbReference type="Pfam" id="PF04072">
    <property type="entry name" value="LCM"/>
    <property type="match status" value="1"/>
</dbReference>
<dbReference type="RefSeq" id="WP_161840216.1">
    <property type="nucleotide sequence ID" value="NZ_CP048000.1"/>
</dbReference>
<comment type="function">
    <text evidence="4">Exhibits S-adenosyl-L-methionine-dependent methyltransferase activity.</text>
</comment>
<dbReference type="AlphaFoldDB" id="A0A6P1TR32"/>
<gene>
    <name evidence="5" type="ORF">Ana3638_23625</name>
</gene>
<evidence type="ECO:0000256" key="2">
    <source>
        <dbReference type="ARBA" id="ARBA00022603"/>
    </source>
</evidence>
<dbReference type="InterPro" id="IPR007213">
    <property type="entry name" value="Ppm1/Ppm2/Tcmp"/>
</dbReference>
<evidence type="ECO:0000256" key="4">
    <source>
        <dbReference type="RuleBase" id="RU362030"/>
    </source>
</evidence>
<keyword evidence="3 5" id="KW-0808">Transferase</keyword>
<dbReference type="Gene3D" id="3.40.50.150">
    <property type="entry name" value="Vaccinia Virus protein VP39"/>
    <property type="match status" value="1"/>
</dbReference>
<reference evidence="5 6" key="1">
    <citation type="submission" date="2020-01" db="EMBL/GenBank/DDBJ databases">
        <title>Genome analysis of Anaerocolumna sp. CBA3638.</title>
        <authorList>
            <person name="Kim J."/>
            <person name="Roh S.W."/>
        </authorList>
    </citation>
    <scope>NUCLEOTIDE SEQUENCE [LARGE SCALE GENOMIC DNA]</scope>
    <source>
        <strain evidence="5 6">CBA3638</strain>
    </source>
</reference>
<dbReference type="GO" id="GO:0032259">
    <property type="term" value="P:methylation"/>
    <property type="evidence" value="ECO:0007669"/>
    <property type="project" value="UniProtKB-KW"/>
</dbReference>
<proteinExistence type="inferred from homology"/>
<evidence type="ECO:0000256" key="3">
    <source>
        <dbReference type="ARBA" id="ARBA00022679"/>
    </source>
</evidence>
<evidence type="ECO:0000313" key="5">
    <source>
        <dbReference type="EMBL" id="QHQ63394.1"/>
    </source>
</evidence>
<dbReference type="KEGG" id="anr:Ana3638_23625"/>
<dbReference type="InterPro" id="IPR011610">
    <property type="entry name" value="SAM_mthyl_Trfase_ML2640-like"/>
</dbReference>
<name>A0A6P1TR32_9FIRM</name>
<keyword evidence="4" id="KW-0949">S-adenosyl-L-methionine</keyword>
<evidence type="ECO:0000313" key="6">
    <source>
        <dbReference type="Proteomes" id="UP000464314"/>
    </source>
</evidence>
<dbReference type="EMBL" id="CP048000">
    <property type="protein sequence ID" value="QHQ63394.1"/>
    <property type="molecule type" value="Genomic_DNA"/>
</dbReference>
<dbReference type="InterPro" id="IPR029063">
    <property type="entry name" value="SAM-dependent_MTases_sf"/>
</dbReference>
<dbReference type="GO" id="GO:0008168">
    <property type="term" value="F:methyltransferase activity"/>
    <property type="evidence" value="ECO:0007669"/>
    <property type="project" value="UniProtKB-UniRule"/>
</dbReference>
<keyword evidence="2 4" id="KW-0489">Methyltransferase</keyword>
<accession>A0A6P1TR32</accession>
<keyword evidence="6" id="KW-1185">Reference proteome</keyword>
<evidence type="ECO:0000256" key="1">
    <source>
        <dbReference type="ARBA" id="ARBA00008138"/>
    </source>
</evidence>
<protein>
    <recommendedName>
        <fullName evidence="4">S-adenosyl-L-methionine-dependent methyltransferase</fullName>
        <ecNumber evidence="4">2.1.1.-</ecNumber>
    </recommendedName>
</protein>
<dbReference type="PANTHER" id="PTHR43619">
    <property type="entry name" value="S-ADENOSYL-L-METHIONINE-DEPENDENT METHYLTRANSFERASE YKTD-RELATED"/>
    <property type="match status" value="1"/>
</dbReference>
<dbReference type="NCBIfam" id="TIGR00027">
    <property type="entry name" value="mthyl_TIGR00027"/>
    <property type="match status" value="1"/>
</dbReference>
<dbReference type="SUPFAM" id="SSF53335">
    <property type="entry name" value="S-adenosyl-L-methionine-dependent methyltransferases"/>
    <property type="match status" value="1"/>
</dbReference>
<dbReference type="PANTHER" id="PTHR43619:SF2">
    <property type="entry name" value="S-ADENOSYL-L-METHIONINE-DEPENDENT METHYLTRANSFERASES SUPERFAMILY PROTEIN"/>
    <property type="match status" value="1"/>
</dbReference>
<comment type="similarity">
    <text evidence="1 4">Belongs to the UPF0677 family.</text>
</comment>
<sequence length="304" mass="34416">MKQKSMTALVSAFSRAYHSENNDIKIFNDSVARLLLSEQEYSQIEKSMAQGIQFFNPGFSGSDVDALRWIVDNQLSPSPLGRSAYAEQALRNAVNFGAKQYLIFAAGYDSFAYRQPGWASQLHIFELDHPLMSMEKQKRINSIYEKKPDNLTYLPVDLALTAIDEYLFDHTEFDRSKLSFCSLLGISYYLSKENFTNLIRGISNTVCTGSTIVFDYPDQDTYTGKAGERVKKQAMMAGNAGEAMLASYSNFDMEALLSNCGFLIHEHLEPKEITKQYFAEYNQANPQHIMSAFDNVNYCLAVKK</sequence>
<dbReference type="EC" id="2.1.1.-" evidence="4"/>